<dbReference type="GO" id="GO:0046872">
    <property type="term" value="F:metal ion binding"/>
    <property type="evidence" value="ECO:0007669"/>
    <property type="project" value="UniProtKB-KW"/>
</dbReference>
<evidence type="ECO:0000256" key="2">
    <source>
        <dbReference type="ARBA" id="ARBA00023134"/>
    </source>
</evidence>
<dbReference type="SUPFAM" id="SSF47895">
    <property type="entry name" value="Transducin (alpha subunit), insertion domain"/>
    <property type="match status" value="1"/>
</dbReference>
<reference evidence="4" key="2">
    <citation type="submission" date="2015-06" db="UniProtKB">
        <authorList>
            <consortium name="EnsemblPlants"/>
        </authorList>
    </citation>
    <scope>IDENTIFICATION</scope>
    <source>
        <strain evidence="4">DM1-3 516 R44</strain>
    </source>
</reference>
<keyword evidence="5" id="KW-1185">Reference proteome</keyword>
<dbReference type="PANTHER" id="PTHR10218">
    <property type="entry name" value="GTP-BINDING PROTEIN ALPHA SUBUNIT"/>
    <property type="match status" value="1"/>
</dbReference>
<feature type="binding site" evidence="3">
    <location>
        <position position="122"/>
    </location>
    <ligand>
        <name>Mg(2+)</name>
        <dbReference type="ChEBI" id="CHEBI:18420"/>
    </ligand>
</feature>
<dbReference type="Pfam" id="PF00503">
    <property type="entry name" value="G-alpha"/>
    <property type="match status" value="1"/>
</dbReference>
<gene>
    <name evidence="4" type="primary">LOC102597075</name>
</gene>
<dbReference type="GO" id="GO:0005525">
    <property type="term" value="F:GTP binding"/>
    <property type="evidence" value="ECO:0007669"/>
    <property type="project" value="UniProtKB-KW"/>
</dbReference>
<dbReference type="GO" id="GO:0007186">
    <property type="term" value="P:G protein-coupled receptor signaling pathway"/>
    <property type="evidence" value="ECO:0007669"/>
    <property type="project" value="InterPro"/>
</dbReference>
<keyword evidence="3" id="KW-0479">Metal-binding</keyword>
<name>M1CG32_SOLTU</name>
<dbReference type="InterPro" id="IPR011025">
    <property type="entry name" value="GproteinA_insert"/>
</dbReference>
<dbReference type="HOGENOM" id="CLU_1527767_0_0_1"/>
<reference evidence="5" key="1">
    <citation type="journal article" date="2011" name="Nature">
        <title>Genome sequence and analysis of the tuber crop potato.</title>
        <authorList>
            <consortium name="The Potato Genome Sequencing Consortium"/>
        </authorList>
    </citation>
    <scope>NUCLEOTIDE SEQUENCE [LARGE SCALE GENOMIC DNA]</scope>
    <source>
        <strain evidence="5">cv. DM1-3 516 R44</strain>
    </source>
</reference>
<keyword evidence="2" id="KW-0342">GTP-binding</keyword>
<dbReference type="ExpressionAtlas" id="M1CG32">
    <property type="expression patterns" value="baseline and differential"/>
</dbReference>
<organism evidence="4 5">
    <name type="scientific">Solanum tuberosum</name>
    <name type="common">Potato</name>
    <dbReference type="NCBI Taxonomy" id="4113"/>
    <lineage>
        <taxon>Eukaryota</taxon>
        <taxon>Viridiplantae</taxon>
        <taxon>Streptophyta</taxon>
        <taxon>Embryophyta</taxon>
        <taxon>Tracheophyta</taxon>
        <taxon>Spermatophyta</taxon>
        <taxon>Magnoliopsida</taxon>
        <taxon>eudicotyledons</taxon>
        <taxon>Gunneridae</taxon>
        <taxon>Pentapetalae</taxon>
        <taxon>asterids</taxon>
        <taxon>lamiids</taxon>
        <taxon>Solanales</taxon>
        <taxon>Solanaceae</taxon>
        <taxon>Solanoideae</taxon>
        <taxon>Solaneae</taxon>
        <taxon>Solanum</taxon>
    </lineage>
</organism>
<dbReference type="Proteomes" id="UP000011115">
    <property type="component" value="Unassembled WGS sequence"/>
</dbReference>
<dbReference type="GO" id="GO:0003924">
    <property type="term" value="F:GTPase activity"/>
    <property type="evidence" value="ECO:0007669"/>
    <property type="project" value="InterPro"/>
</dbReference>
<evidence type="ECO:0000313" key="5">
    <source>
        <dbReference type="Proteomes" id="UP000011115"/>
    </source>
</evidence>
<sequence>MRKKRLDEPGPSALPDLIEEEIEEENVYSISPRLKNFSDWLLQAMMLGNLEVIFPAATREYSAVVEELWKHKAFQATYQRRNELEMLPRVANYFLDHAVEISKVDYNPSDMDKLYAEGITSSNGVASMDFSFPNPTQDSYMEAVDQYSSSMRSALSPGYNFHKSTCELSSINSSFF</sequence>
<dbReference type="OrthoDB" id="5817230at2759"/>
<keyword evidence="1" id="KW-0547">Nucleotide-binding</keyword>
<evidence type="ECO:0000256" key="3">
    <source>
        <dbReference type="PIRSR" id="PIRSR601019-2"/>
    </source>
</evidence>
<keyword evidence="3" id="KW-0460">Magnesium</keyword>
<dbReference type="AlphaFoldDB" id="M1CG32"/>
<dbReference type="Gene3D" id="1.10.400.10">
    <property type="entry name" value="GI Alpha 1, domain 2-like"/>
    <property type="match status" value="1"/>
</dbReference>
<dbReference type="Gramene" id="PGSC0003DMT400066732">
    <property type="protein sequence ID" value="PGSC0003DMT400066732"/>
    <property type="gene ID" value="PGSC0003DMG400025931"/>
</dbReference>
<dbReference type="GO" id="GO:0031683">
    <property type="term" value="F:G-protein beta/gamma-subunit complex binding"/>
    <property type="evidence" value="ECO:0007669"/>
    <property type="project" value="InterPro"/>
</dbReference>
<protein>
    <submittedName>
        <fullName evidence="4">GTP-binding protein alpha subunit, gna</fullName>
    </submittedName>
</protein>
<evidence type="ECO:0000256" key="1">
    <source>
        <dbReference type="ARBA" id="ARBA00022741"/>
    </source>
</evidence>
<dbReference type="EnsemblPlants" id="PGSC0003DMT400066732">
    <property type="protein sequence ID" value="PGSC0003DMT400066732"/>
    <property type="gene ID" value="PGSC0003DMG400025931"/>
</dbReference>
<dbReference type="PANTHER" id="PTHR10218:SF321">
    <property type="entry name" value="EXTRA-LARGE GUANINE NUCLEOTIDE-BINDING PROTEIN 2"/>
    <property type="match status" value="1"/>
</dbReference>
<evidence type="ECO:0000313" key="4">
    <source>
        <dbReference type="EnsemblPlants" id="PGSC0003DMT400066732"/>
    </source>
</evidence>
<accession>M1CG32</accession>
<dbReference type="InterPro" id="IPR001019">
    <property type="entry name" value="Gprotein_alpha_su"/>
</dbReference>
<proteinExistence type="predicted"/>